<protein>
    <submittedName>
        <fullName evidence="1">RloB domain-containing protein</fullName>
    </submittedName>
</protein>
<dbReference type="InterPro" id="IPR025591">
    <property type="entry name" value="RloB"/>
</dbReference>
<dbReference type="OrthoDB" id="9796523at2"/>
<sequence>MSLKPAKKGDQGKAWNRKTQISKYPIETRTKGKRFLIVCEGQTEEWYFKKFPVLTATIEAIGIGRVKMSLVEYAKRLAKQEDYDEVWCVFDMDINYEEKQKEDFNSAIHKIAYGRDRRFKVAYSNDSFELWFLLHYKNVEEQQLRGYFYDKLSELWEINYEKEGKKLEFCKNIYEKLDKDTRAEQEEAINRARRQFESVEHLSPHEQNPVTKVYLLVEELNKHLRP</sequence>
<dbReference type="RefSeq" id="WP_130023571.1">
    <property type="nucleotide sequence ID" value="NZ_SEWF01000049.1"/>
</dbReference>
<dbReference type="EMBL" id="SEWF01000049">
    <property type="protein sequence ID" value="RYU93290.1"/>
    <property type="molecule type" value="Genomic_DNA"/>
</dbReference>
<evidence type="ECO:0000313" key="1">
    <source>
        <dbReference type="EMBL" id="RYU93290.1"/>
    </source>
</evidence>
<comment type="caution">
    <text evidence="1">The sequence shown here is derived from an EMBL/GenBank/DDBJ whole genome shotgun (WGS) entry which is preliminary data.</text>
</comment>
<accession>A0A4V1ZCN6</accession>
<evidence type="ECO:0000313" key="2">
    <source>
        <dbReference type="Proteomes" id="UP000293162"/>
    </source>
</evidence>
<proteinExistence type="predicted"/>
<gene>
    <name evidence="1" type="ORF">EWM59_22830</name>
</gene>
<dbReference type="Proteomes" id="UP000293162">
    <property type="component" value="Unassembled WGS sequence"/>
</dbReference>
<name>A0A4V1ZCN6_9BACT</name>
<dbReference type="Pfam" id="PF13707">
    <property type="entry name" value="RloB"/>
    <property type="match status" value="1"/>
</dbReference>
<keyword evidence="2" id="KW-1185">Reference proteome</keyword>
<dbReference type="AlphaFoldDB" id="A0A4V1ZCN6"/>
<reference evidence="1 2" key="1">
    <citation type="submission" date="2019-02" db="EMBL/GenBank/DDBJ databases">
        <title>Bacterial novel species Emticicia sp. 17J42-9 isolated from soil.</title>
        <authorList>
            <person name="Jung H.-Y."/>
        </authorList>
    </citation>
    <scope>NUCLEOTIDE SEQUENCE [LARGE SCALE GENOMIC DNA]</scope>
    <source>
        <strain evidence="1 2">17J42-9</strain>
    </source>
</reference>
<organism evidence="1 2">
    <name type="scientific">Emticicia agri</name>
    <dbReference type="NCBI Taxonomy" id="2492393"/>
    <lineage>
        <taxon>Bacteria</taxon>
        <taxon>Pseudomonadati</taxon>
        <taxon>Bacteroidota</taxon>
        <taxon>Cytophagia</taxon>
        <taxon>Cytophagales</taxon>
        <taxon>Leadbetterellaceae</taxon>
        <taxon>Emticicia</taxon>
    </lineage>
</organism>